<keyword evidence="3" id="KW-0539">Nucleus</keyword>
<feature type="coiled-coil region" evidence="4">
    <location>
        <begin position="135"/>
        <end position="162"/>
    </location>
</feature>
<feature type="region of interest" description="Disordered" evidence="5">
    <location>
        <begin position="670"/>
        <end position="706"/>
    </location>
</feature>
<feature type="compositionally biased region" description="Basic and acidic residues" evidence="5">
    <location>
        <begin position="361"/>
        <end position="374"/>
    </location>
</feature>
<dbReference type="GO" id="GO:0006281">
    <property type="term" value="P:DNA repair"/>
    <property type="evidence" value="ECO:0007669"/>
    <property type="project" value="InterPro"/>
</dbReference>
<feature type="compositionally biased region" description="Polar residues" evidence="5">
    <location>
        <begin position="258"/>
        <end position="277"/>
    </location>
</feature>
<evidence type="ECO:0000256" key="1">
    <source>
        <dbReference type="ARBA" id="ARBA00004123"/>
    </source>
</evidence>
<comment type="subcellular location">
    <subcellularLocation>
        <location evidence="1">Nucleus</location>
    </subcellularLocation>
</comment>
<feature type="compositionally biased region" description="Basic residues" evidence="5">
    <location>
        <begin position="671"/>
        <end position="680"/>
    </location>
</feature>
<keyword evidence="8" id="KW-1185">Reference proteome</keyword>
<keyword evidence="4" id="KW-0175">Coiled coil</keyword>
<feature type="coiled-coil region" evidence="4">
    <location>
        <begin position="44"/>
        <end position="71"/>
    </location>
</feature>
<evidence type="ECO:0000256" key="5">
    <source>
        <dbReference type="SAM" id="MobiDB-lite"/>
    </source>
</evidence>
<dbReference type="STRING" id="1073090.A0A1L9SAI8"/>
<dbReference type="VEuPathDB" id="FungiDB:ASPZODRAFT_135683"/>
<reference evidence="8" key="1">
    <citation type="journal article" date="2017" name="Genome Biol.">
        <title>Comparative genomics reveals high biological diversity and specific adaptations in the industrially and medically important fungal genus Aspergillus.</title>
        <authorList>
            <person name="de Vries R.P."/>
            <person name="Riley R."/>
            <person name="Wiebenga A."/>
            <person name="Aguilar-Osorio G."/>
            <person name="Amillis S."/>
            <person name="Uchima C.A."/>
            <person name="Anderluh G."/>
            <person name="Asadollahi M."/>
            <person name="Askin M."/>
            <person name="Barry K."/>
            <person name="Battaglia E."/>
            <person name="Bayram O."/>
            <person name="Benocci T."/>
            <person name="Braus-Stromeyer S.A."/>
            <person name="Caldana C."/>
            <person name="Canovas D."/>
            <person name="Cerqueira G.C."/>
            <person name="Chen F."/>
            <person name="Chen W."/>
            <person name="Choi C."/>
            <person name="Clum A."/>
            <person name="Dos Santos R.A."/>
            <person name="Damasio A.R."/>
            <person name="Diallinas G."/>
            <person name="Emri T."/>
            <person name="Fekete E."/>
            <person name="Flipphi M."/>
            <person name="Freyberg S."/>
            <person name="Gallo A."/>
            <person name="Gournas C."/>
            <person name="Habgood R."/>
            <person name="Hainaut M."/>
            <person name="Harispe M.L."/>
            <person name="Henrissat B."/>
            <person name="Hilden K.S."/>
            <person name="Hope R."/>
            <person name="Hossain A."/>
            <person name="Karabika E."/>
            <person name="Karaffa L."/>
            <person name="Karanyi Z."/>
            <person name="Krasevec N."/>
            <person name="Kuo A."/>
            <person name="Kusch H."/>
            <person name="LaButti K."/>
            <person name="Lagendijk E.L."/>
            <person name="Lapidus A."/>
            <person name="Levasseur A."/>
            <person name="Lindquist E."/>
            <person name="Lipzen A."/>
            <person name="Logrieco A.F."/>
            <person name="MacCabe A."/>
            <person name="Maekelae M.R."/>
            <person name="Malavazi I."/>
            <person name="Melin P."/>
            <person name="Meyer V."/>
            <person name="Mielnichuk N."/>
            <person name="Miskei M."/>
            <person name="Molnar A.P."/>
            <person name="Mule G."/>
            <person name="Ngan C.Y."/>
            <person name="Orejas M."/>
            <person name="Orosz E."/>
            <person name="Ouedraogo J.P."/>
            <person name="Overkamp K.M."/>
            <person name="Park H.-S."/>
            <person name="Perrone G."/>
            <person name="Piumi F."/>
            <person name="Punt P.J."/>
            <person name="Ram A.F."/>
            <person name="Ramon A."/>
            <person name="Rauscher S."/>
            <person name="Record E."/>
            <person name="Riano-Pachon D.M."/>
            <person name="Robert V."/>
            <person name="Roehrig J."/>
            <person name="Ruller R."/>
            <person name="Salamov A."/>
            <person name="Salih N.S."/>
            <person name="Samson R.A."/>
            <person name="Sandor E."/>
            <person name="Sanguinetti M."/>
            <person name="Schuetze T."/>
            <person name="Sepcic K."/>
            <person name="Shelest E."/>
            <person name="Sherlock G."/>
            <person name="Sophianopoulou V."/>
            <person name="Squina F.M."/>
            <person name="Sun H."/>
            <person name="Susca A."/>
            <person name="Todd R.B."/>
            <person name="Tsang A."/>
            <person name="Unkles S.E."/>
            <person name="van de Wiele N."/>
            <person name="van Rossen-Uffink D."/>
            <person name="Oliveira J.V."/>
            <person name="Vesth T.C."/>
            <person name="Visser J."/>
            <person name="Yu J.-H."/>
            <person name="Zhou M."/>
            <person name="Andersen M.R."/>
            <person name="Archer D.B."/>
            <person name="Baker S.E."/>
            <person name="Benoit I."/>
            <person name="Brakhage A.A."/>
            <person name="Braus G.H."/>
            <person name="Fischer R."/>
            <person name="Frisvad J.C."/>
            <person name="Goldman G.H."/>
            <person name="Houbraken J."/>
            <person name="Oakley B."/>
            <person name="Pocsi I."/>
            <person name="Scazzocchio C."/>
            <person name="Seiboth B."/>
            <person name="vanKuyk P.A."/>
            <person name="Wortman J."/>
            <person name="Dyer P.S."/>
            <person name="Grigoriev I.V."/>
        </authorList>
    </citation>
    <scope>NUCLEOTIDE SEQUENCE [LARGE SCALE GENOMIC DNA]</scope>
    <source>
        <strain evidence="8">CBS 506.65</strain>
    </source>
</reference>
<feature type="domain" description="DNA endonuclease activator Ctp1 C-terminal" evidence="6">
    <location>
        <begin position="587"/>
        <end position="696"/>
    </location>
</feature>
<organism evidence="7 8">
    <name type="scientific">Penicilliopsis zonata CBS 506.65</name>
    <dbReference type="NCBI Taxonomy" id="1073090"/>
    <lineage>
        <taxon>Eukaryota</taxon>
        <taxon>Fungi</taxon>
        <taxon>Dikarya</taxon>
        <taxon>Ascomycota</taxon>
        <taxon>Pezizomycotina</taxon>
        <taxon>Eurotiomycetes</taxon>
        <taxon>Eurotiomycetidae</taxon>
        <taxon>Eurotiales</taxon>
        <taxon>Aspergillaceae</taxon>
        <taxon>Penicilliopsis</taxon>
    </lineage>
</organism>
<dbReference type="EMBL" id="KV878349">
    <property type="protein sequence ID" value="OJJ44193.1"/>
    <property type="molecule type" value="Genomic_DNA"/>
</dbReference>
<evidence type="ECO:0000256" key="4">
    <source>
        <dbReference type="SAM" id="Coils"/>
    </source>
</evidence>
<feature type="region of interest" description="Disordered" evidence="5">
    <location>
        <begin position="247"/>
        <end position="293"/>
    </location>
</feature>
<dbReference type="AlphaFoldDB" id="A0A1L9SAI8"/>
<evidence type="ECO:0000259" key="6">
    <source>
        <dbReference type="Pfam" id="PF08573"/>
    </source>
</evidence>
<evidence type="ECO:0000313" key="8">
    <source>
        <dbReference type="Proteomes" id="UP000184188"/>
    </source>
</evidence>
<feature type="region of interest" description="Disordered" evidence="5">
    <location>
        <begin position="354"/>
        <end position="374"/>
    </location>
</feature>
<evidence type="ECO:0000256" key="3">
    <source>
        <dbReference type="ARBA" id="ARBA00023242"/>
    </source>
</evidence>
<gene>
    <name evidence="7" type="ORF">ASPZODRAFT_135683</name>
</gene>
<feature type="region of interest" description="Disordered" evidence="5">
    <location>
        <begin position="712"/>
        <end position="731"/>
    </location>
</feature>
<dbReference type="GO" id="GO:0005634">
    <property type="term" value="C:nucleus"/>
    <property type="evidence" value="ECO:0007669"/>
    <property type="project" value="UniProtKB-SubCell"/>
</dbReference>
<sequence length="731" mass="82455">MEHLKQFRSSVSKNFDELFDSVYKVLHAEIAARDARVLESEERASAIEEARVKACSRVKELERQIEDFQCRQSPSISRTEGTERSNGSSCLVTEEYAPQNVFKSWESHISKNSNLDLYNLLGNIHYKYHALYDAVHTLEGAMKELKTQAKRSKKKLQQWHERVQCNEFSLILDGTTVKFSRMPEVQKQIGGKSQSLSKKVECRVGPEDRAKTMPLHPQHAYKGGVALSEIDSNTLDPAGATLEQGSALDSTSLNSSSPDGRNSTHIPPHGNESSQVKTGLKRKRTVNLESPSTILPHTSTIEVKPESISMSSEKTKPSSLQNYQEHRAAIPTGTQDLDDIGITVETPMKKRISDGYQNHSKQPESNDHEASSFDQEIRANRYSEKLRLDWQLRECPTPLQPANTNARMSNNNIKTAGTKERTDICRASARFHFMTEDGEKDYSNNGQERLNETSTKAAAVNPSNIDDDNSVHRRLSGLLASPLPSKRPLAQFNDHNDPRKPADLIHESSYSVNQDHEPPKTVSCTVHADSSQSRNDSIIGRRPEGVGAGQDLLVCSKDGPLRVRSPRELNPECFRLNPDQNNGLEFAYGQVIRNKAERQHLAGCMRPGCCGDVFRAMARLKPQTGSDQEEDQRLLEEYMGKDSHSLDQLSEESRKKLILEARARSLANNYGKHRHQHQRAHSPPGFWRTEMPDTQELENDRQEARRLEHETVTARRQEAMRPGGLWQFADE</sequence>
<dbReference type="GeneID" id="34610331"/>
<evidence type="ECO:0000313" key="7">
    <source>
        <dbReference type="EMBL" id="OJJ44193.1"/>
    </source>
</evidence>
<evidence type="ECO:0000256" key="2">
    <source>
        <dbReference type="ARBA" id="ARBA00022763"/>
    </source>
</evidence>
<protein>
    <recommendedName>
        <fullName evidence="6">DNA endonuclease activator Ctp1 C-terminal domain-containing protein</fullName>
    </recommendedName>
</protein>
<accession>A0A1L9SAI8</accession>
<dbReference type="OrthoDB" id="5801062at2759"/>
<dbReference type="Pfam" id="PF08573">
    <property type="entry name" value="SAE2"/>
    <property type="match status" value="1"/>
</dbReference>
<proteinExistence type="predicted"/>
<dbReference type="RefSeq" id="XP_022578703.1">
    <property type="nucleotide sequence ID" value="XM_022723866.1"/>
</dbReference>
<feature type="compositionally biased region" description="Low complexity" evidence="5">
    <location>
        <begin position="247"/>
        <end position="257"/>
    </location>
</feature>
<dbReference type="Proteomes" id="UP000184188">
    <property type="component" value="Unassembled WGS sequence"/>
</dbReference>
<name>A0A1L9SAI8_9EURO</name>
<dbReference type="InterPro" id="IPR013882">
    <property type="entry name" value="Ctp1_C"/>
</dbReference>
<feature type="region of interest" description="Disordered" evidence="5">
    <location>
        <begin position="512"/>
        <end position="543"/>
    </location>
</feature>
<feature type="compositionally biased region" description="Polar residues" evidence="5">
    <location>
        <begin position="522"/>
        <end position="536"/>
    </location>
</feature>
<keyword evidence="2" id="KW-0227">DNA damage</keyword>